<name>A0ACC2SCD6_9FUNG</name>
<accession>A0ACC2SCD6</accession>
<reference evidence="1" key="1">
    <citation type="submission" date="2022-04" db="EMBL/GenBank/DDBJ databases">
        <title>Genome of the entomopathogenic fungus Entomophthora muscae.</title>
        <authorList>
            <person name="Elya C."/>
            <person name="Lovett B.R."/>
            <person name="Lee E."/>
            <person name="Macias A.M."/>
            <person name="Hajek A.E."/>
            <person name="De Bivort B.L."/>
            <person name="Kasson M.T."/>
            <person name="De Fine Licht H.H."/>
            <person name="Stajich J.E."/>
        </authorList>
    </citation>
    <scope>NUCLEOTIDE SEQUENCE</scope>
    <source>
        <strain evidence="1">Berkeley</strain>
    </source>
</reference>
<sequence length="69" mass="7347">MVSPSASGLNMESLSADSSEAEPNEFLPYSDWGTAKTLARRIKLITRIEGVHPPAASLYPTSLDVIDAA</sequence>
<evidence type="ECO:0000313" key="1">
    <source>
        <dbReference type="EMBL" id="KAJ9059781.1"/>
    </source>
</evidence>
<protein>
    <submittedName>
        <fullName evidence="1">Uncharacterized protein</fullName>
    </submittedName>
</protein>
<dbReference type="Proteomes" id="UP001165960">
    <property type="component" value="Unassembled WGS sequence"/>
</dbReference>
<dbReference type="EMBL" id="QTSX02005408">
    <property type="protein sequence ID" value="KAJ9059781.1"/>
    <property type="molecule type" value="Genomic_DNA"/>
</dbReference>
<comment type="caution">
    <text evidence="1">The sequence shown here is derived from an EMBL/GenBank/DDBJ whole genome shotgun (WGS) entry which is preliminary data.</text>
</comment>
<proteinExistence type="predicted"/>
<gene>
    <name evidence="1" type="ORF">DSO57_1037949</name>
</gene>
<organism evidence="1 2">
    <name type="scientific">Entomophthora muscae</name>
    <dbReference type="NCBI Taxonomy" id="34485"/>
    <lineage>
        <taxon>Eukaryota</taxon>
        <taxon>Fungi</taxon>
        <taxon>Fungi incertae sedis</taxon>
        <taxon>Zoopagomycota</taxon>
        <taxon>Entomophthoromycotina</taxon>
        <taxon>Entomophthoromycetes</taxon>
        <taxon>Entomophthorales</taxon>
        <taxon>Entomophthoraceae</taxon>
        <taxon>Entomophthora</taxon>
    </lineage>
</organism>
<keyword evidence="2" id="KW-1185">Reference proteome</keyword>
<evidence type="ECO:0000313" key="2">
    <source>
        <dbReference type="Proteomes" id="UP001165960"/>
    </source>
</evidence>